<evidence type="ECO:0000256" key="10">
    <source>
        <dbReference type="SAM" id="Phobius"/>
    </source>
</evidence>
<evidence type="ECO:0000313" key="13">
    <source>
        <dbReference type="Proteomes" id="UP001148838"/>
    </source>
</evidence>
<evidence type="ECO:0000256" key="2">
    <source>
        <dbReference type="ARBA" id="ARBA00008685"/>
    </source>
</evidence>
<evidence type="ECO:0000313" key="12">
    <source>
        <dbReference type="EMBL" id="KAJ4446706.1"/>
    </source>
</evidence>
<accession>A0ABQ8TKR4</accession>
<feature type="domain" description="Ionotropic glutamate receptor C-terminal" evidence="11">
    <location>
        <begin position="517"/>
        <end position="788"/>
    </location>
</feature>
<dbReference type="EMBL" id="JAJSOF020000009">
    <property type="protein sequence ID" value="KAJ4446706.1"/>
    <property type="molecule type" value="Genomic_DNA"/>
</dbReference>
<keyword evidence="3" id="KW-1003">Cell membrane</keyword>
<dbReference type="InterPro" id="IPR001320">
    <property type="entry name" value="Iontro_rcpt_C"/>
</dbReference>
<sequence length="812" mass="91933">MAGLCEGGNEPPGSLKASKSLYRRPPGTTGSLDRSPWNVARRRWMAPATSTRGGPTRGEEFHLGPTGGLGEVAEAGMIATIYTLYQMSLEQTITRVSMHLMLSLRSHWLASHYLAESVVDTSACISWLRDGIQRRAHYYSSIASSICAVYEQTTAVQLVTDARSILPDVYTFLLTSSQQGAIPCAQNIMRRHFGERRFVIVSMPTTKCDSDIESSYCDYVRMTEQILKIIHNDMSWPVIMSRSGFQEERGDLSKEYLSYVVILKTGIVGEIIQDLTQQFENIKDLGSLNPRGRFLIVSTETLSQTSKEIAFSILKELWESYKILNAVVLQETRSGPHFYDLHSWFPYTTEGNCDNITEAVLVGSCAADGTIVTFGSQELYPTKITKNLQGCPLRVSTSSAGLGVVLAGTEINQGNETVYKYSGIEIECLMFILRMLNMTPHYLPPPPVEMSQIESHLSMLLDVVIGSSDVTLSTFPVHYFLNKLADGTISYYKTHIKWFVPCSRPIQRSEKIFKIFSLSVWLSMSLVFIQMSAVFWWLARFSDRSALQESLAYKSVSNCVYNVWAVTLGVSVPAMPCTSKLRIFFMLLVGYCFVMSTIFQIFFTSFLVVPGIHKQVTSFEELMSSGLIYKSEQSWDNLIKLTSEEYHSGITLPRRQCVDGDTCLLDMLTSHDGATITSTAYVDYFTSSVLRLTSDHKPFCSIEEPIFRMDIAMYLAKNNPLLPRFDEAIFRMLEAGLVRKFEWDMTAQLRIHYNHFRSIEKRNEEEEASYFVFSMAHLHIAFYILILGYSFSLIIFILEICYMRYSSLLSFV</sequence>
<evidence type="ECO:0000256" key="1">
    <source>
        <dbReference type="ARBA" id="ARBA00004651"/>
    </source>
</evidence>
<keyword evidence="4 10" id="KW-0812">Transmembrane</keyword>
<proteinExistence type="inferred from homology"/>
<evidence type="ECO:0000256" key="3">
    <source>
        <dbReference type="ARBA" id="ARBA00022475"/>
    </source>
</evidence>
<comment type="subcellular location">
    <subcellularLocation>
        <location evidence="1">Cell membrane</location>
        <topology evidence="1">Multi-pass membrane protein</topology>
    </subcellularLocation>
</comment>
<keyword evidence="6 10" id="KW-0472">Membrane</keyword>
<name>A0ABQ8TKR4_PERAM</name>
<dbReference type="PANTHER" id="PTHR42643:SF30">
    <property type="entry name" value="IONOTROPIC RECEPTOR 40A-RELATED"/>
    <property type="match status" value="1"/>
</dbReference>
<feature type="transmembrane region" description="Helical" evidence="10">
    <location>
        <begin position="583"/>
        <end position="609"/>
    </location>
</feature>
<evidence type="ECO:0000259" key="11">
    <source>
        <dbReference type="Pfam" id="PF00060"/>
    </source>
</evidence>
<evidence type="ECO:0000256" key="4">
    <source>
        <dbReference type="ARBA" id="ARBA00022692"/>
    </source>
</evidence>
<evidence type="ECO:0000256" key="8">
    <source>
        <dbReference type="ARBA" id="ARBA00023180"/>
    </source>
</evidence>
<comment type="caution">
    <text evidence="12">The sequence shown here is derived from an EMBL/GenBank/DDBJ whole genome shotgun (WGS) entry which is preliminary data.</text>
</comment>
<dbReference type="Proteomes" id="UP001148838">
    <property type="component" value="Unassembled WGS sequence"/>
</dbReference>
<feature type="region of interest" description="Disordered" evidence="9">
    <location>
        <begin position="1"/>
        <end position="35"/>
    </location>
</feature>
<protein>
    <recommendedName>
        <fullName evidence="11">Ionotropic glutamate receptor C-terminal domain-containing protein</fullName>
    </recommendedName>
</protein>
<keyword evidence="13" id="KW-1185">Reference proteome</keyword>
<keyword evidence="7" id="KW-0675">Receptor</keyword>
<reference evidence="12 13" key="1">
    <citation type="journal article" date="2022" name="Allergy">
        <title>Genome assembly and annotation of Periplaneta americana reveal a comprehensive cockroach allergen profile.</title>
        <authorList>
            <person name="Wang L."/>
            <person name="Xiong Q."/>
            <person name="Saelim N."/>
            <person name="Wang L."/>
            <person name="Nong W."/>
            <person name="Wan A.T."/>
            <person name="Shi M."/>
            <person name="Liu X."/>
            <person name="Cao Q."/>
            <person name="Hui J.H.L."/>
            <person name="Sookrung N."/>
            <person name="Leung T.F."/>
            <person name="Tungtrongchitr A."/>
            <person name="Tsui S.K.W."/>
        </authorList>
    </citation>
    <scope>NUCLEOTIDE SEQUENCE [LARGE SCALE GENOMIC DNA]</scope>
    <source>
        <strain evidence="12">PWHHKU_190912</strain>
    </source>
</reference>
<dbReference type="Pfam" id="PF00060">
    <property type="entry name" value="Lig_chan"/>
    <property type="match status" value="1"/>
</dbReference>
<evidence type="ECO:0000256" key="9">
    <source>
        <dbReference type="SAM" id="MobiDB-lite"/>
    </source>
</evidence>
<dbReference type="SUPFAM" id="SSF53850">
    <property type="entry name" value="Periplasmic binding protein-like II"/>
    <property type="match status" value="1"/>
</dbReference>
<feature type="transmembrane region" description="Helical" evidence="10">
    <location>
        <begin position="551"/>
        <end position="571"/>
    </location>
</feature>
<dbReference type="Gene3D" id="1.10.287.70">
    <property type="match status" value="1"/>
</dbReference>
<evidence type="ECO:0000256" key="5">
    <source>
        <dbReference type="ARBA" id="ARBA00022989"/>
    </source>
</evidence>
<organism evidence="12 13">
    <name type="scientific">Periplaneta americana</name>
    <name type="common">American cockroach</name>
    <name type="synonym">Blatta americana</name>
    <dbReference type="NCBI Taxonomy" id="6978"/>
    <lineage>
        <taxon>Eukaryota</taxon>
        <taxon>Metazoa</taxon>
        <taxon>Ecdysozoa</taxon>
        <taxon>Arthropoda</taxon>
        <taxon>Hexapoda</taxon>
        <taxon>Insecta</taxon>
        <taxon>Pterygota</taxon>
        <taxon>Neoptera</taxon>
        <taxon>Polyneoptera</taxon>
        <taxon>Dictyoptera</taxon>
        <taxon>Blattodea</taxon>
        <taxon>Blattoidea</taxon>
        <taxon>Blattidae</taxon>
        <taxon>Blattinae</taxon>
        <taxon>Periplaneta</taxon>
    </lineage>
</organism>
<evidence type="ECO:0000256" key="6">
    <source>
        <dbReference type="ARBA" id="ARBA00023136"/>
    </source>
</evidence>
<dbReference type="InterPro" id="IPR052192">
    <property type="entry name" value="Insect_Ionotropic_Sensory_Rcpt"/>
</dbReference>
<gene>
    <name evidence="12" type="ORF">ANN_13403</name>
</gene>
<feature type="transmembrane region" description="Helical" evidence="10">
    <location>
        <begin position="780"/>
        <end position="805"/>
    </location>
</feature>
<evidence type="ECO:0000256" key="7">
    <source>
        <dbReference type="ARBA" id="ARBA00023170"/>
    </source>
</evidence>
<keyword evidence="8" id="KW-0325">Glycoprotein</keyword>
<dbReference type="PANTHER" id="PTHR42643">
    <property type="entry name" value="IONOTROPIC RECEPTOR 20A-RELATED"/>
    <property type="match status" value="1"/>
</dbReference>
<comment type="similarity">
    <text evidence="2">Belongs to the glutamate-gated ion channel (TC 1.A.10.1) family.</text>
</comment>
<keyword evidence="5 10" id="KW-1133">Transmembrane helix</keyword>
<feature type="transmembrane region" description="Helical" evidence="10">
    <location>
        <begin position="515"/>
        <end position="539"/>
    </location>
</feature>